<dbReference type="OrthoDB" id="6359716at2759"/>
<dbReference type="AlphaFoldDB" id="A0A3R7PF93"/>
<proteinExistence type="predicted"/>
<dbReference type="EMBL" id="QCYY01003255">
    <property type="protein sequence ID" value="ROT64414.1"/>
    <property type="molecule type" value="Genomic_DNA"/>
</dbReference>
<feature type="compositionally biased region" description="Low complexity" evidence="1">
    <location>
        <begin position="450"/>
        <end position="467"/>
    </location>
</feature>
<organism evidence="2 3">
    <name type="scientific">Penaeus vannamei</name>
    <name type="common">Whiteleg shrimp</name>
    <name type="synonym">Litopenaeus vannamei</name>
    <dbReference type="NCBI Taxonomy" id="6689"/>
    <lineage>
        <taxon>Eukaryota</taxon>
        <taxon>Metazoa</taxon>
        <taxon>Ecdysozoa</taxon>
        <taxon>Arthropoda</taxon>
        <taxon>Crustacea</taxon>
        <taxon>Multicrustacea</taxon>
        <taxon>Malacostraca</taxon>
        <taxon>Eumalacostraca</taxon>
        <taxon>Eucarida</taxon>
        <taxon>Decapoda</taxon>
        <taxon>Dendrobranchiata</taxon>
        <taxon>Penaeoidea</taxon>
        <taxon>Penaeidae</taxon>
        <taxon>Penaeus</taxon>
    </lineage>
</organism>
<comment type="caution">
    <text evidence="2">The sequence shown here is derived from an EMBL/GenBank/DDBJ whole genome shotgun (WGS) entry which is preliminary data.</text>
</comment>
<dbReference type="Proteomes" id="UP000283509">
    <property type="component" value="Unassembled WGS sequence"/>
</dbReference>
<evidence type="ECO:0000313" key="3">
    <source>
        <dbReference type="Proteomes" id="UP000283509"/>
    </source>
</evidence>
<feature type="region of interest" description="Disordered" evidence="1">
    <location>
        <begin position="265"/>
        <end position="310"/>
    </location>
</feature>
<evidence type="ECO:0000256" key="1">
    <source>
        <dbReference type="SAM" id="MobiDB-lite"/>
    </source>
</evidence>
<keyword evidence="3" id="KW-1185">Reference proteome</keyword>
<evidence type="ECO:0000313" key="2">
    <source>
        <dbReference type="EMBL" id="ROT64414.1"/>
    </source>
</evidence>
<feature type="compositionally biased region" description="Basic and acidic residues" evidence="1">
    <location>
        <begin position="512"/>
        <end position="533"/>
    </location>
</feature>
<gene>
    <name evidence="2" type="ORF">C7M84_017648</name>
</gene>
<name>A0A3R7PF93_PENVA</name>
<feature type="compositionally biased region" description="Polar residues" evidence="1">
    <location>
        <begin position="551"/>
        <end position="567"/>
    </location>
</feature>
<reference evidence="2 3" key="1">
    <citation type="submission" date="2018-04" db="EMBL/GenBank/DDBJ databases">
        <authorList>
            <person name="Zhang X."/>
            <person name="Yuan J."/>
            <person name="Li F."/>
            <person name="Xiang J."/>
        </authorList>
    </citation>
    <scope>NUCLEOTIDE SEQUENCE [LARGE SCALE GENOMIC DNA]</scope>
    <source>
        <tissue evidence="2">Muscle</tissue>
    </source>
</reference>
<reference evidence="2 3" key="2">
    <citation type="submission" date="2019-01" db="EMBL/GenBank/DDBJ databases">
        <title>The decoding of complex shrimp genome reveals the adaptation for benthos swimmer, frequently molting mechanism and breeding impact on genome.</title>
        <authorList>
            <person name="Sun Y."/>
            <person name="Gao Y."/>
            <person name="Yu Y."/>
        </authorList>
    </citation>
    <scope>NUCLEOTIDE SEQUENCE [LARGE SCALE GENOMIC DNA]</scope>
    <source>
        <tissue evidence="2">Muscle</tissue>
    </source>
</reference>
<feature type="compositionally biased region" description="Polar residues" evidence="1">
    <location>
        <begin position="609"/>
        <end position="621"/>
    </location>
</feature>
<feature type="region of interest" description="Disordered" evidence="1">
    <location>
        <begin position="350"/>
        <end position="634"/>
    </location>
</feature>
<feature type="compositionally biased region" description="Basic and acidic residues" evidence="1">
    <location>
        <begin position="364"/>
        <end position="390"/>
    </location>
</feature>
<sequence length="740" mass="80308">MDYWRPEVVRRRQEQTSIKALQSSSSDVQENEKINIAYFLSSFTPSSSSLHSLLPSLYAIPSLLHSLHPSFSCHSSRSSTLSPPPSSNISYLSPTLSSLTPHPPAHSLSHPLALPSLLSVPTLSSPPSPSLSSNIVTPLPPHSLALSLCQCLLPLTLCSPLPPVTPSLPPLFRPLILPISLPPSPLSPLFPPPLSSLPSPSLLPTLHVFLQPSLPSPTLFSPPSPLPRYHGFRNLFAVPSLSLLTPPPPHPIKITADKKPCNLRRDQSSLDMTPAISRPPDAPRPRRSGRKGNVECGIRTAPHATQSSRSDFSLYYDKPRFLPHRVPLYESLVSCMSDLDDDSVAFPDAEAEHEYQQIPALDPFADKAARAPRDSPRSDKNGASGKRRDASGSSSDGQKETQHIAASKLNTLDVKPEKGASKESSRREESLVCHCQRKSPERRHSSAKLSPASRTSGSGSSQSLSSQDNHKSAIYISNTTICRRDESAQESSDSDDTYQDISDAPTVIHVISHKDSKDSVKKPDSSHAPKERSNASFSPADGHRLPPRSGHTASSGSTKTCLKTRANSAEKLPHSKAQGMSYPPLTIELSERKEDPAWGPDPGKARGGKTSSASHSSTPHIITTLDPPLKPATKAQTHYDSMSDIPPLVVNFDAEDSDSNSETFIDIGTSTVGGSTSIYLTEDETSSLYSSVPDLYSVVTTDPDSFVYVYKPPPRRQSLLQKRLQDSELDYRFPGYVIAR</sequence>
<feature type="compositionally biased region" description="Basic and acidic residues" evidence="1">
    <location>
        <begin position="414"/>
        <end position="431"/>
    </location>
</feature>
<protein>
    <submittedName>
        <fullName evidence="2">Uncharacterized protein</fullName>
    </submittedName>
</protein>
<accession>A0A3R7PF93</accession>